<dbReference type="KEGG" id="mod:AS202_05300"/>
<evidence type="ECO:0000313" key="2">
    <source>
        <dbReference type="Proteomes" id="UP000069030"/>
    </source>
</evidence>
<organism evidence="1 2">
    <name type="scientific">Myroides odoratimimus</name>
    <dbReference type="NCBI Taxonomy" id="76832"/>
    <lineage>
        <taxon>Bacteria</taxon>
        <taxon>Pseudomonadati</taxon>
        <taxon>Bacteroidota</taxon>
        <taxon>Flavobacteriia</taxon>
        <taxon>Flavobacteriales</taxon>
        <taxon>Flavobacteriaceae</taxon>
        <taxon>Myroides</taxon>
    </lineage>
</organism>
<gene>
    <name evidence="1" type="ORF">AS202_05300</name>
</gene>
<name>A0A0U3FE96_9FLAO</name>
<dbReference type="eggNOG" id="ENOG5031V7A">
    <property type="taxonomic scope" value="Bacteria"/>
</dbReference>
<dbReference type="Proteomes" id="UP000069030">
    <property type="component" value="Chromosome"/>
</dbReference>
<dbReference type="RefSeq" id="WP_006257962.1">
    <property type="nucleotide sequence ID" value="NZ_BCMQ01000002.1"/>
</dbReference>
<dbReference type="AlphaFoldDB" id="A0A0U3FE96"/>
<proteinExistence type="predicted"/>
<dbReference type="EMBL" id="CP013690">
    <property type="protein sequence ID" value="ALU25587.1"/>
    <property type="molecule type" value="Genomic_DNA"/>
</dbReference>
<sequence length="209" mass="23425">MIRVSNAPVCAMEFTSFRKKTTVSDDELLFAVARFERQLTQVEGLVYHCLVRNYDNEYANVLFANSMEVIKTLEAVIGNTKETQDFFSMVDISTVQVEYHEISKPNFTVPSYFGCIENGKFSLKDTAQASTLLSASDAVEESYLNAFENTKGHFISTRGDNQYAEIVLGQTLGNTKEICYGYFGNEACLSLLGLIDESSMHLGFWYVVG</sequence>
<protein>
    <submittedName>
        <fullName evidence="1">Uncharacterized protein</fullName>
    </submittedName>
</protein>
<evidence type="ECO:0000313" key="1">
    <source>
        <dbReference type="EMBL" id="ALU25587.1"/>
    </source>
</evidence>
<accession>A0A0U3FE96</accession>
<reference evidence="1 2" key="1">
    <citation type="journal article" date="2016" name="J. Zhejiang Univ. Sci. B">
        <title>Antibiotic resistance mechanisms of Myroides sp.</title>
        <authorList>
            <person name="Hu S."/>
            <person name="Yuan S."/>
            <person name="Qu H."/>
            <person name="Jiang T."/>
            <person name="Zhou Y."/>
            <person name="Wang M."/>
            <person name="Ming D."/>
        </authorList>
    </citation>
    <scope>NUCLEOTIDE SEQUENCE [LARGE SCALE GENOMIC DNA]</scope>
    <source>
        <strain evidence="1 2">PR63039</strain>
    </source>
</reference>